<reference evidence="2 3" key="1">
    <citation type="submission" date="2017-06" db="EMBL/GenBank/DDBJ databases">
        <title>A platform for efficient transgenesis in Macrostomum lignano, a flatworm model organism for stem cell research.</title>
        <authorList>
            <person name="Berezikov E."/>
        </authorList>
    </citation>
    <scope>NUCLEOTIDE SEQUENCE [LARGE SCALE GENOMIC DNA]</scope>
    <source>
        <strain evidence="2">DV1</strain>
        <tissue evidence="2">Whole organism</tissue>
    </source>
</reference>
<keyword evidence="3" id="KW-1185">Reference proteome</keyword>
<dbReference type="AlphaFoldDB" id="A0A267GYH1"/>
<evidence type="ECO:0000313" key="2">
    <source>
        <dbReference type="EMBL" id="PAA91091.1"/>
    </source>
</evidence>
<keyword evidence="1" id="KW-0812">Transmembrane</keyword>
<gene>
    <name evidence="2" type="ORF">BOX15_Mlig034499g7</name>
</gene>
<sequence length="180" mass="19689">LTTKYFVFHKYPFTFPFGTKFRRKRLKTVSITTLKKQEYERKTAGVFPHFVLISDGERVAGFDVNNINSVDVGSDGVSVTSDNGNPFYYDECSGSLSGLSIQTGCHRRWKPLFYVCAVVGGIAGLFLVTGCCCCCCCTCCRSKSATPAAAQPPVVVMSSVAAPSQPHLQQQQQPPPPPKY</sequence>
<feature type="transmembrane region" description="Helical" evidence="1">
    <location>
        <begin position="112"/>
        <end position="130"/>
    </location>
</feature>
<name>A0A267GYH1_9PLAT</name>
<evidence type="ECO:0000313" key="3">
    <source>
        <dbReference type="Proteomes" id="UP000215902"/>
    </source>
</evidence>
<keyword evidence="1" id="KW-1133">Transmembrane helix</keyword>
<evidence type="ECO:0000256" key="1">
    <source>
        <dbReference type="SAM" id="Phobius"/>
    </source>
</evidence>
<organism evidence="2 3">
    <name type="scientific">Macrostomum lignano</name>
    <dbReference type="NCBI Taxonomy" id="282301"/>
    <lineage>
        <taxon>Eukaryota</taxon>
        <taxon>Metazoa</taxon>
        <taxon>Spiralia</taxon>
        <taxon>Lophotrochozoa</taxon>
        <taxon>Platyhelminthes</taxon>
        <taxon>Rhabditophora</taxon>
        <taxon>Macrostomorpha</taxon>
        <taxon>Macrostomida</taxon>
        <taxon>Macrostomidae</taxon>
        <taxon>Macrostomum</taxon>
    </lineage>
</organism>
<feature type="non-terminal residue" evidence="2">
    <location>
        <position position="1"/>
    </location>
</feature>
<dbReference type="Proteomes" id="UP000215902">
    <property type="component" value="Unassembled WGS sequence"/>
</dbReference>
<dbReference type="EMBL" id="NIVC01000094">
    <property type="protein sequence ID" value="PAA91091.1"/>
    <property type="molecule type" value="Genomic_DNA"/>
</dbReference>
<accession>A0A267GYH1</accession>
<keyword evidence="1" id="KW-0472">Membrane</keyword>
<protein>
    <submittedName>
        <fullName evidence="2">Uncharacterized protein</fullName>
    </submittedName>
</protein>
<proteinExistence type="predicted"/>
<comment type="caution">
    <text evidence="2">The sequence shown here is derived from an EMBL/GenBank/DDBJ whole genome shotgun (WGS) entry which is preliminary data.</text>
</comment>